<sequence length="603" mass="62031">MNPDVERLVRDTALDAAFRSRLTAASESSDPRLGDLLDAAHAAVAARERRDDLFDRRDLAEPVSRVLDDGAVGLDFFALFLPSARALGYAGDDETVDGYRRLYDREHAFDLDALVDDVRRLEHGLTRARDELIVQRDETGRLRSAWPDALGTAVSVRAAAAATEFEDAVTTAEDALAIVHDAVATVRKAVAHKAFTVCAQFTPLVGGRTAAEVGDLTALAATEQGGSAARAARVWLDTHLLPEYRERRDAVVAACERCDADVREAMRIAADALTGIEPAPRWRPDGFAVPQPSAPVEYVTFAHGESPVGAAGVSRGDTAVPQAGAAPPMSAASTSAASPMVAAPQDVAAPQAPQAGAPVPPAFSSTPLTSDAAPPPILGARPDATAPGVGGDGLARLIPVLGSVAAELVGQVGAVVGGVIERVAAEHLDGGDTDGGDTDDGDTDDGDTDDGDDRAAVDVAGDDAEVGSDSPTVRIGDEDWTVETGGDDGALTLGRDGVSVEFSLHLGDDGMPEIDRTDGVSGDSESSETTSHDAESAEPESHEPDPGQPEPTAEPVVAGPGRSTTPAPARGEPLQSDAPQRSDVPAGDGHGPRGAHLAEAGPL</sequence>
<dbReference type="EMBL" id="QRCM01000001">
    <property type="protein sequence ID" value="TXG90439.1"/>
    <property type="molecule type" value="Genomic_DNA"/>
</dbReference>
<dbReference type="AlphaFoldDB" id="A0A6P2CCG9"/>
<organism evidence="2 3">
    <name type="scientific">Rhodococcus rhodnii</name>
    <dbReference type="NCBI Taxonomy" id="38312"/>
    <lineage>
        <taxon>Bacteria</taxon>
        <taxon>Bacillati</taxon>
        <taxon>Actinomycetota</taxon>
        <taxon>Actinomycetes</taxon>
        <taxon>Mycobacteriales</taxon>
        <taxon>Nocardiaceae</taxon>
        <taxon>Rhodococcus</taxon>
    </lineage>
</organism>
<gene>
    <name evidence="2" type="ORF">DW322_09650</name>
</gene>
<evidence type="ECO:0000313" key="3">
    <source>
        <dbReference type="Proteomes" id="UP000471120"/>
    </source>
</evidence>
<feature type="compositionally biased region" description="Acidic residues" evidence="1">
    <location>
        <begin position="431"/>
        <end position="452"/>
    </location>
</feature>
<feature type="compositionally biased region" description="Low complexity" evidence="1">
    <location>
        <begin position="323"/>
        <end position="332"/>
    </location>
</feature>
<dbReference type="RefSeq" id="WP_010836633.1">
    <property type="nucleotide sequence ID" value="NZ_QRCM01000001.1"/>
</dbReference>
<feature type="region of interest" description="Disordered" evidence="1">
    <location>
        <begin position="309"/>
        <end position="332"/>
    </location>
</feature>
<feature type="compositionally biased region" description="Basic and acidic residues" evidence="1">
    <location>
        <begin position="530"/>
        <end position="545"/>
    </location>
</feature>
<reference evidence="2 3" key="1">
    <citation type="submission" date="2018-07" db="EMBL/GenBank/DDBJ databases">
        <title>Genome sequence of Rhodococcus rhodnii ATCC 35071 from Rhodnius prolixus.</title>
        <authorList>
            <person name="Patel V."/>
            <person name="Vogel K.J."/>
        </authorList>
    </citation>
    <scope>NUCLEOTIDE SEQUENCE [LARGE SCALE GENOMIC DNA]</scope>
    <source>
        <strain evidence="2 3">ATCC 35071</strain>
    </source>
</reference>
<evidence type="ECO:0000313" key="2">
    <source>
        <dbReference type="EMBL" id="TXG90439.1"/>
    </source>
</evidence>
<accession>A0A6P2CCG9</accession>
<name>A0A6P2CCG9_9NOCA</name>
<feature type="region of interest" description="Disordered" evidence="1">
    <location>
        <begin position="349"/>
        <end position="385"/>
    </location>
</feature>
<feature type="region of interest" description="Disordered" evidence="1">
    <location>
        <begin position="427"/>
        <end position="603"/>
    </location>
</feature>
<comment type="caution">
    <text evidence="2">The sequence shown here is derived from an EMBL/GenBank/DDBJ whole genome shotgun (WGS) entry which is preliminary data.</text>
</comment>
<protein>
    <submittedName>
        <fullName evidence="2">Uncharacterized protein</fullName>
    </submittedName>
</protein>
<evidence type="ECO:0000256" key="1">
    <source>
        <dbReference type="SAM" id="MobiDB-lite"/>
    </source>
</evidence>
<dbReference type="Proteomes" id="UP000471120">
    <property type="component" value="Unassembled WGS sequence"/>
</dbReference>
<proteinExistence type="predicted"/>